<dbReference type="EMBL" id="AP018049">
    <property type="protein sequence ID" value="BBA28644.1"/>
    <property type="molecule type" value="Genomic_DNA"/>
</dbReference>
<keyword evidence="1" id="KW-0175">Coiled coil</keyword>
<accession>A0A250KFD4</accession>
<dbReference type="RefSeq" id="WP_172586735.1">
    <property type="nucleotide sequence ID" value="NZ_AP018049.1"/>
</dbReference>
<feature type="coiled-coil region" evidence="1">
    <location>
        <begin position="5"/>
        <end position="36"/>
    </location>
</feature>
<evidence type="ECO:0000313" key="2">
    <source>
        <dbReference type="EMBL" id="BBA28644.1"/>
    </source>
</evidence>
<sequence>MISEKLNLKEMKEIARKEVEKRRKEEINILKEKTAKERKIINEKYDTFIKQINAL</sequence>
<gene>
    <name evidence="2" type="ORF">PMEL1_00548</name>
</gene>
<protein>
    <submittedName>
        <fullName evidence="2">Uncharacterized protein</fullName>
    </submittedName>
</protein>
<evidence type="ECO:0000256" key="1">
    <source>
        <dbReference type="SAM" id="Coils"/>
    </source>
</evidence>
<reference evidence="2 3" key="1">
    <citation type="submission" date="2017-05" db="EMBL/GenBank/DDBJ databases">
        <title>whole genome sequence of Prevotella melaninogenica GAI 07411.</title>
        <authorList>
            <person name="Kondo Y."/>
            <person name="Hoshino T."/>
        </authorList>
    </citation>
    <scope>NUCLEOTIDE SEQUENCE [LARGE SCALE GENOMIC DNA]</scope>
    <source>
        <strain evidence="2 3">GAI 07411</strain>
    </source>
</reference>
<dbReference type="Proteomes" id="UP000267517">
    <property type="component" value="Chromosome I"/>
</dbReference>
<evidence type="ECO:0000313" key="3">
    <source>
        <dbReference type="Proteomes" id="UP000267517"/>
    </source>
</evidence>
<proteinExistence type="predicted"/>
<name>A0A250KFD4_9BACT</name>
<dbReference type="AlphaFoldDB" id="A0A250KFD4"/>
<organism evidence="2 3">
    <name type="scientific">Prevotella melaninogenica</name>
    <dbReference type="NCBI Taxonomy" id="28132"/>
    <lineage>
        <taxon>Bacteria</taxon>
        <taxon>Pseudomonadati</taxon>
        <taxon>Bacteroidota</taxon>
        <taxon>Bacteroidia</taxon>
        <taxon>Bacteroidales</taxon>
        <taxon>Prevotellaceae</taxon>
        <taxon>Prevotella</taxon>
    </lineage>
</organism>